<protein>
    <submittedName>
        <fullName evidence="2">Uncharacterized protein</fullName>
    </submittedName>
</protein>
<accession>A0A367IM94</accession>
<gene>
    <name evidence="2" type="ORF">CU097_002309</name>
</gene>
<dbReference type="Proteomes" id="UP000252139">
    <property type="component" value="Unassembled WGS sequence"/>
</dbReference>
<dbReference type="AlphaFoldDB" id="A0A367IM94"/>
<proteinExistence type="predicted"/>
<evidence type="ECO:0000313" key="2">
    <source>
        <dbReference type="EMBL" id="RCH78785.1"/>
    </source>
</evidence>
<evidence type="ECO:0000313" key="3">
    <source>
        <dbReference type="Proteomes" id="UP000252139"/>
    </source>
</evidence>
<organism evidence="2 3">
    <name type="scientific">Rhizopus azygosporus</name>
    <name type="common">Rhizopus microsporus var. azygosporus</name>
    <dbReference type="NCBI Taxonomy" id="86630"/>
    <lineage>
        <taxon>Eukaryota</taxon>
        <taxon>Fungi</taxon>
        <taxon>Fungi incertae sedis</taxon>
        <taxon>Mucoromycota</taxon>
        <taxon>Mucoromycotina</taxon>
        <taxon>Mucoromycetes</taxon>
        <taxon>Mucorales</taxon>
        <taxon>Mucorineae</taxon>
        <taxon>Rhizopodaceae</taxon>
        <taxon>Rhizopus</taxon>
    </lineage>
</organism>
<sequence>MNLLQSLPGAWIEEEEVEELKKSQDDIELLKQTIETLKKEKEKLEETNHIVKKSIQIVAEKRLLAEQAKSDRKLLKNEDYIIVAKDERIPTQEELRAAGIEGWEWISTY</sequence>
<comment type="caution">
    <text evidence="2">The sequence shown here is derived from an EMBL/GenBank/DDBJ whole genome shotgun (WGS) entry which is preliminary data.</text>
</comment>
<feature type="coiled-coil region" evidence="1">
    <location>
        <begin position="13"/>
        <end position="78"/>
    </location>
</feature>
<name>A0A367IM94_RHIAZ</name>
<reference evidence="2 3" key="1">
    <citation type="journal article" date="2018" name="G3 (Bethesda)">
        <title>Phylogenetic and Phylogenomic Definition of Rhizopus Species.</title>
        <authorList>
            <person name="Gryganskyi A.P."/>
            <person name="Golan J."/>
            <person name="Dolatabadi S."/>
            <person name="Mondo S."/>
            <person name="Robb S."/>
            <person name="Idnurm A."/>
            <person name="Muszewska A."/>
            <person name="Steczkiewicz K."/>
            <person name="Masonjones S."/>
            <person name="Liao H.L."/>
            <person name="Gajdeczka M.T."/>
            <person name="Anike F."/>
            <person name="Vuek A."/>
            <person name="Anishchenko I.M."/>
            <person name="Voigt K."/>
            <person name="de Hoog G.S."/>
            <person name="Smith M.E."/>
            <person name="Heitman J."/>
            <person name="Vilgalys R."/>
            <person name="Stajich J.E."/>
        </authorList>
    </citation>
    <scope>NUCLEOTIDE SEQUENCE [LARGE SCALE GENOMIC DNA]</scope>
    <source>
        <strain evidence="2 3">CBS 357.93</strain>
    </source>
</reference>
<evidence type="ECO:0000256" key="1">
    <source>
        <dbReference type="SAM" id="Coils"/>
    </source>
</evidence>
<keyword evidence="1" id="KW-0175">Coiled coil</keyword>
<dbReference type="EMBL" id="PJQL01004918">
    <property type="protein sequence ID" value="RCH78785.1"/>
    <property type="molecule type" value="Genomic_DNA"/>
</dbReference>
<keyword evidence="3" id="KW-1185">Reference proteome</keyword>
<dbReference type="OrthoDB" id="2268044at2759"/>